<comment type="caution">
    <text evidence="1">The sequence shown here is derived from an EMBL/GenBank/DDBJ whole genome shotgun (WGS) entry which is preliminary data.</text>
</comment>
<dbReference type="Proteomes" id="UP001055072">
    <property type="component" value="Unassembled WGS sequence"/>
</dbReference>
<reference evidence="1" key="1">
    <citation type="journal article" date="2021" name="Environ. Microbiol.">
        <title>Gene family expansions and transcriptome signatures uncover fungal adaptations to wood decay.</title>
        <authorList>
            <person name="Hage H."/>
            <person name="Miyauchi S."/>
            <person name="Viragh M."/>
            <person name="Drula E."/>
            <person name="Min B."/>
            <person name="Chaduli D."/>
            <person name="Navarro D."/>
            <person name="Favel A."/>
            <person name="Norest M."/>
            <person name="Lesage-Meessen L."/>
            <person name="Balint B."/>
            <person name="Merenyi Z."/>
            <person name="de Eugenio L."/>
            <person name="Morin E."/>
            <person name="Martinez A.T."/>
            <person name="Baldrian P."/>
            <person name="Stursova M."/>
            <person name="Martinez M.J."/>
            <person name="Novotny C."/>
            <person name="Magnuson J.K."/>
            <person name="Spatafora J.W."/>
            <person name="Maurice S."/>
            <person name="Pangilinan J."/>
            <person name="Andreopoulos W."/>
            <person name="LaButti K."/>
            <person name="Hundley H."/>
            <person name="Na H."/>
            <person name="Kuo A."/>
            <person name="Barry K."/>
            <person name="Lipzen A."/>
            <person name="Henrissat B."/>
            <person name="Riley R."/>
            <person name="Ahrendt S."/>
            <person name="Nagy L.G."/>
            <person name="Grigoriev I.V."/>
            <person name="Martin F."/>
            <person name="Rosso M.N."/>
        </authorList>
    </citation>
    <scope>NUCLEOTIDE SEQUENCE</scope>
    <source>
        <strain evidence="1">CBS 384.51</strain>
    </source>
</reference>
<accession>A0ACB8TVD5</accession>
<evidence type="ECO:0000313" key="2">
    <source>
        <dbReference type="Proteomes" id="UP001055072"/>
    </source>
</evidence>
<sequence>MMGSLVECVQFGCVHRDRVFVDSLCYLRSSLLFASPIEKACPVEFMPGDSLIIIGGVVISSSLSTLTCTSTDTAVTTDGAKVLASIMNYFTPHLPTKSEVARCLRSGFTCGVPQKHAYDRTARSAPLPSLTPIEISTYRTRGLIAANLLVAA</sequence>
<proteinExistence type="predicted"/>
<gene>
    <name evidence="1" type="ORF">BDY19DRAFT_388586</name>
</gene>
<organism evidence="1 2">
    <name type="scientific">Irpex rosettiformis</name>
    <dbReference type="NCBI Taxonomy" id="378272"/>
    <lineage>
        <taxon>Eukaryota</taxon>
        <taxon>Fungi</taxon>
        <taxon>Dikarya</taxon>
        <taxon>Basidiomycota</taxon>
        <taxon>Agaricomycotina</taxon>
        <taxon>Agaricomycetes</taxon>
        <taxon>Polyporales</taxon>
        <taxon>Irpicaceae</taxon>
        <taxon>Irpex</taxon>
    </lineage>
</organism>
<name>A0ACB8TVD5_9APHY</name>
<keyword evidence="2" id="KW-1185">Reference proteome</keyword>
<evidence type="ECO:0000313" key="1">
    <source>
        <dbReference type="EMBL" id="KAI0085982.1"/>
    </source>
</evidence>
<dbReference type="EMBL" id="MU274927">
    <property type="protein sequence ID" value="KAI0085982.1"/>
    <property type="molecule type" value="Genomic_DNA"/>
</dbReference>
<protein>
    <submittedName>
        <fullName evidence="1">Uncharacterized protein</fullName>
    </submittedName>
</protein>